<sequence>MTELSATPWLQITGKGDLQLTVHVQPGAKTTSCAGIHGDALKIRLHAPPVDGKANQALIAWLSKTLGCPQSTIELIRGQTSRRKTLGIHTEQADALSRQLQALASD</sequence>
<organism evidence="3 4">
    <name type="scientific">Fluviibacter phosphoraccumulans</name>
    <dbReference type="NCBI Taxonomy" id="1751046"/>
    <lineage>
        <taxon>Bacteria</taxon>
        <taxon>Pseudomonadati</taxon>
        <taxon>Pseudomonadota</taxon>
        <taxon>Betaproteobacteria</taxon>
        <taxon>Rhodocyclales</taxon>
        <taxon>Fluviibacteraceae</taxon>
        <taxon>Fluviibacter</taxon>
    </lineage>
</organism>
<dbReference type="PANTHER" id="PTHR13420">
    <property type="entry name" value="UPF0235 PROTEIN C15ORF40"/>
    <property type="match status" value="1"/>
</dbReference>
<reference evidence="4" key="1">
    <citation type="submission" date="2020-01" db="EMBL/GenBank/DDBJ databases">
        <title>Phosphoaccumulans saitamaens gen. nov., sp. nov., a polyphosphate accumulating bacterium isolated from surface river water.</title>
        <authorList>
            <person name="Watanabe K."/>
            <person name="Suda W."/>
        </authorList>
    </citation>
    <scope>NUCLEOTIDE SEQUENCE [LARGE SCALE GENOMIC DNA]</scope>
    <source>
        <strain evidence="4">ICHIAU1</strain>
    </source>
</reference>
<name>A0A679I960_9RHOO</name>
<dbReference type="InterPro" id="IPR036591">
    <property type="entry name" value="YggU-like_sf"/>
</dbReference>
<evidence type="ECO:0000313" key="3">
    <source>
        <dbReference type="EMBL" id="BBU68411.1"/>
    </source>
</evidence>
<dbReference type="NCBIfam" id="TIGR00251">
    <property type="entry name" value="DUF167 family protein"/>
    <property type="match status" value="1"/>
</dbReference>
<protein>
    <recommendedName>
        <fullName evidence="2">UPF0235 protein ICHIAU1_06940</fullName>
    </recommendedName>
</protein>
<dbReference type="InterPro" id="IPR003746">
    <property type="entry name" value="DUF167"/>
</dbReference>
<evidence type="ECO:0000313" key="4">
    <source>
        <dbReference type="Proteomes" id="UP000463961"/>
    </source>
</evidence>
<comment type="similarity">
    <text evidence="1 2">Belongs to the UPF0235 family.</text>
</comment>
<dbReference type="GO" id="GO:0005737">
    <property type="term" value="C:cytoplasm"/>
    <property type="evidence" value="ECO:0007669"/>
    <property type="project" value="TreeGrafter"/>
</dbReference>
<dbReference type="AlphaFoldDB" id="A0A679I960"/>
<proteinExistence type="inferred from homology"/>
<dbReference type="Pfam" id="PF02594">
    <property type="entry name" value="DUF167"/>
    <property type="match status" value="1"/>
</dbReference>
<evidence type="ECO:0000256" key="2">
    <source>
        <dbReference type="HAMAP-Rule" id="MF_00634"/>
    </source>
</evidence>
<dbReference type="PANTHER" id="PTHR13420:SF7">
    <property type="entry name" value="UPF0235 PROTEIN C15ORF40"/>
    <property type="match status" value="1"/>
</dbReference>
<dbReference type="SMART" id="SM01152">
    <property type="entry name" value="DUF167"/>
    <property type="match status" value="1"/>
</dbReference>
<dbReference type="HAMAP" id="MF_00634">
    <property type="entry name" value="UPF0235"/>
    <property type="match status" value="1"/>
</dbReference>
<dbReference type="Gene3D" id="3.30.1200.10">
    <property type="entry name" value="YggU-like"/>
    <property type="match status" value="1"/>
</dbReference>
<dbReference type="SUPFAM" id="SSF69786">
    <property type="entry name" value="YggU-like"/>
    <property type="match status" value="1"/>
</dbReference>
<dbReference type="Proteomes" id="UP000463961">
    <property type="component" value="Chromosome"/>
</dbReference>
<evidence type="ECO:0000256" key="1">
    <source>
        <dbReference type="ARBA" id="ARBA00010364"/>
    </source>
</evidence>
<keyword evidence="4" id="KW-1185">Reference proteome</keyword>
<accession>A0A679I960</accession>
<dbReference type="EMBL" id="AP022345">
    <property type="protein sequence ID" value="BBU68411.1"/>
    <property type="molecule type" value="Genomic_DNA"/>
</dbReference>
<gene>
    <name evidence="3" type="ORF">ICHIAU1_06940</name>
</gene>
<dbReference type="RefSeq" id="WP_242451471.1">
    <property type="nucleotide sequence ID" value="NZ_AP019011.1"/>
</dbReference>